<keyword evidence="4 5" id="KW-0413">Isomerase</keyword>
<dbReference type="PANTHER" id="PTHR11122:SF13">
    <property type="entry name" value="GLUCOSE-6-PHOSPHATE 1-EPIMERASE"/>
    <property type="match status" value="1"/>
</dbReference>
<protein>
    <recommendedName>
        <fullName evidence="3 5">glucose-6-phosphate 1-epimerase</fullName>
        <ecNumber evidence="3 5">5.1.3.15</ecNumber>
    </recommendedName>
</protein>
<dbReference type="PIRSF" id="PIRSF016020">
    <property type="entry name" value="PHexose_mutarotase"/>
    <property type="match status" value="1"/>
</dbReference>
<dbReference type="GO" id="GO:0047938">
    <property type="term" value="F:glucose-6-phosphate 1-epimerase activity"/>
    <property type="evidence" value="ECO:0007669"/>
    <property type="project" value="UniProtKB-UniRule"/>
</dbReference>
<dbReference type="GO" id="GO:0005975">
    <property type="term" value="P:carbohydrate metabolic process"/>
    <property type="evidence" value="ECO:0007669"/>
    <property type="project" value="InterPro"/>
</dbReference>
<dbReference type="InterPro" id="IPR025532">
    <property type="entry name" value="G6P_1-epimerase"/>
</dbReference>
<dbReference type="Gene3D" id="2.70.98.10">
    <property type="match status" value="1"/>
</dbReference>
<dbReference type="GO" id="GO:0030246">
    <property type="term" value="F:carbohydrate binding"/>
    <property type="evidence" value="ECO:0007669"/>
    <property type="project" value="UniProtKB-UniRule"/>
</dbReference>
<dbReference type="PANTHER" id="PTHR11122">
    <property type="entry name" value="APOSPORY-ASSOCIATED PROTEIN C-RELATED"/>
    <property type="match status" value="1"/>
</dbReference>
<dbReference type="OrthoDB" id="1659429at2759"/>
<reference evidence="8" key="1">
    <citation type="submission" date="2020-06" db="EMBL/GenBank/DDBJ databases">
        <authorList>
            <consortium name="Plant Systems Biology data submission"/>
        </authorList>
    </citation>
    <scope>NUCLEOTIDE SEQUENCE</scope>
    <source>
        <strain evidence="8">D6</strain>
    </source>
</reference>
<feature type="binding site" evidence="7">
    <location>
        <position position="88"/>
    </location>
    <ligand>
        <name>substrate</name>
    </ligand>
</feature>
<dbReference type="EC" id="5.1.3.15" evidence="3 5"/>
<sequence length="323" mass="35176">MDCSLEDHGIQTVVHSKSGSMCQIHEFGATILCYHPNPDKYSEVLFVSRDAVLNGTKAIRGGIPLVFPIFGPPADKENDDMPQHGFARRNFWKMDKSSLSDTETEAAMDFTLTVAADNDKIDGRGTKGLWAPSATTSPACELRYRIVVKDESLTTTLTMTNTGTIAFPVQALFHTYYEVHGKAALDTSKCSVTGLQGYDMVDKVDPDNSKSPDSTEAITILKETDRVYSPPDGKNEVNVTLQLDRPTHTPIMCTAKGSVDGTVVPVSCVVWNPHEEKAKAMSDFGDDQHHEMICVEPGILGKPILEPGKQAVLEQVIAVSTTS</sequence>
<keyword evidence="9" id="KW-1185">Reference proteome</keyword>
<comment type="catalytic activity">
    <reaction evidence="1">
        <text>alpha-D-glucose 6-phosphate = beta-D-glucose 6-phosphate</text>
        <dbReference type="Rhea" id="RHEA:16249"/>
        <dbReference type="ChEBI" id="CHEBI:58225"/>
        <dbReference type="ChEBI" id="CHEBI:58247"/>
        <dbReference type="EC" id="5.1.3.15"/>
    </reaction>
</comment>
<dbReference type="GO" id="GO:0005737">
    <property type="term" value="C:cytoplasm"/>
    <property type="evidence" value="ECO:0007669"/>
    <property type="project" value="TreeGrafter"/>
</dbReference>
<dbReference type="InterPro" id="IPR014718">
    <property type="entry name" value="GH-type_carb-bd"/>
</dbReference>
<evidence type="ECO:0000256" key="4">
    <source>
        <dbReference type="ARBA" id="ARBA00023235"/>
    </source>
</evidence>
<dbReference type="InterPro" id="IPR011013">
    <property type="entry name" value="Gal_mutarotase_sf_dom"/>
</dbReference>
<name>A0A9N8HC13_9STRA</name>
<evidence type="ECO:0000256" key="2">
    <source>
        <dbReference type="ARBA" id="ARBA00005866"/>
    </source>
</evidence>
<feature type="binding site" evidence="7">
    <location>
        <position position="83"/>
    </location>
    <ligand>
        <name>substrate</name>
    </ligand>
</feature>
<proteinExistence type="inferred from homology"/>
<feature type="binding site" evidence="7">
    <location>
        <position position="60"/>
    </location>
    <ligand>
        <name>substrate</name>
    </ligand>
</feature>
<accession>A0A9N8HC13</accession>
<evidence type="ECO:0000256" key="6">
    <source>
        <dbReference type="PIRSR" id="PIRSR016020-1"/>
    </source>
</evidence>
<dbReference type="AlphaFoldDB" id="A0A9N8HC13"/>
<evidence type="ECO:0000313" key="9">
    <source>
        <dbReference type="Proteomes" id="UP001153069"/>
    </source>
</evidence>
<dbReference type="Proteomes" id="UP001153069">
    <property type="component" value="Unassembled WGS sequence"/>
</dbReference>
<organism evidence="8 9">
    <name type="scientific">Seminavis robusta</name>
    <dbReference type="NCBI Taxonomy" id="568900"/>
    <lineage>
        <taxon>Eukaryota</taxon>
        <taxon>Sar</taxon>
        <taxon>Stramenopiles</taxon>
        <taxon>Ochrophyta</taxon>
        <taxon>Bacillariophyta</taxon>
        <taxon>Bacillariophyceae</taxon>
        <taxon>Bacillariophycidae</taxon>
        <taxon>Naviculales</taxon>
        <taxon>Naviculaceae</taxon>
        <taxon>Seminavis</taxon>
    </lineage>
</organism>
<evidence type="ECO:0000256" key="5">
    <source>
        <dbReference type="PIRNR" id="PIRNR016020"/>
    </source>
</evidence>
<evidence type="ECO:0000256" key="1">
    <source>
        <dbReference type="ARBA" id="ARBA00001096"/>
    </source>
</evidence>
<evidence type="ECO:0000256" key="7">
    <source>
        <dbReference type="PIRSR" id="PIRSR016020-2"/>
    </source>
</evidence>
<feature type="active site" evidence="6">
    <location>
        <position position="296"/>
    </location>
</feature>
<gene>
    <name evidence="8" type="ORF">SEMRO_300_G111740.1</name>
</gene>
<comment type="similarity">
    <text evidence="2 5">Belongs to the glucose-6-phosphate 1-epimerase family.</text>
</comment>
<dbReference type="InterPro" id="IPR008183">
    <property type="entry name" value="Aldose_1/G6P_1-epimerase"/>
</dbReference>
<dbReference type="Pfam" id="PF01263">
    <property type="entry name" value="Aldose_epim"/>
    <property type="match status" value="1"/>
</dbReference>
<dbReference type="SUPFAM" id="SSF74650">
    <property type="entry name" value="Galactose mutarotase-like"/>
    <property type="match status" value="1"/>
</dbReference>
<evidence type="ECO:0000256" key="3">
    <source>
        <dbReference type="ARBA" id="ARBA00012083"/>
    </source>
</evidence>
<evidence type="ECO:0000313" key="8">
    <source>
        <dbReference type="EMBL" id="CAB9507297.1"/>
    </source>
</evidence>
<comment type="caution">
    <text evidence="8">The sequence shown here is derived from an EMBL/GenBank/DDBJ whole genome shotgun (WGS) entry which is preliminary data.</text>
</comment>
<dbReference type="EMBL" id="CAICTM010000299">
    <property type="protein sequence ID" value="CAB9507297.1"/>
    <property type="molecule type" value="Genomic_DNA"/>
</dbReference>
<feature type="active site" evidence="6">
    <location>
        <position position="174"/>
    </location>
</feature>